<dbReference type="Proteomes" id="UP001060085">
    <property type="component" value="Linkage Group LG08"/>
</dbReference>
<sequence>MAAIHLFLFVLAGVFAAGNAHNITEMLAKHPEYSEFNKYLTDTKLADEINSRQTITVLALNNGAMDALAGKHPLSVIKNALSLLVVLDYYDGSKLHDISNGTTLSTTLYQTTGNAPGNLGFVNITDLKGGKVGFGSAASGSKLDATYTKSVEQVPYNISVLEISGPIMAPGLLTAPAPSPSDVNITALLEKAGCKTFANLIVQTGVIKVYQSAMDKGLTVFAPSDEAFKAAKLPDLSKLTNAELVSLLQYHALASYSPLGTLKTQKDAVPTLATNGAGKYDLSVSSAGDSVTLDTGLDKSRVASTVLDATPVVIFSVDSLLLPTELFGKSPAPAPGPAPETSPSPSPALAPAPESALAPSPLNSPPAPPTSSPAGTPAEGPTADAQNSTADKSAAVHVREEDFEETNSNSLLEDYDLSSISGSDDEDNRESVRVSGLHGKLLQDVRNKLFIQLQTGERVSIWRCLILDESEHITFENDRSIVADNNNVSYLTEKEVTEKLKYLIHEPRDGTRLRVVLLASGGHFAGCVFDGTSVVTHKTFHRYVVRAKAGKKQSSKDGGGRAVHSAGASLRRYNELALKKDIQELLADWKPYFAVSSCIFLHAPSSNRQLFFDGDKAHFFHQPRAIRNIPLTVRRPTFREAQRIYNFLTDVSNEIDEETTSSAAETIKEHPSSARHVDNVQAEYSKSDKGLVLETSEITVNKKFGNEHISNSSESESKDTCSWTPLHEAAQSGNSQRVLELLEEGFDPCVKDERGRTPYVLATEKEVRNTFRRFMASNLGKWDWNAANVPSALTKEMEESQAAKQAEKDAKKKARAKELKKLRKAREKKAQAEAANSNNAPSISKEEELKRAQDAEREKRAAAAERRMAALAAAKAQGTGSQSTGSQARITTDASDTMCSCCHVSLAGKSVTLHTNLGDIKCEIFCDEVPKTAENFLALCASGYYDGTIFHRNIKGFMIQGGDPTGTGKGGTSIWGRKFNDEIRESLKHNARGILSMANSGPNTNGSQFFLTYAKQPHLNGLYTIFGKVIHGFEVLDLMEKTPTGPGDRPLAEIRINRVTIHANPLAG</sequence>
<evidence type="ECO:0000313" key="2">
    <source>
        <dbReference type="Proteomes" id="UP001060085"/>
    </source>
</evidence>
<dbReference type="EMBL" id="CM044708">
    <property type="protein sequence ID" value="KAI5647341.1"/>
    <property type="molecule type" value="Genomic_DNA"/>
</dbReference>
<accession>A0ACB9ZJC8</accession>
<keyword evidence="2" id="KW-1185">Reference proteome</keyword>
<protein>
    <submittedName>
        <fullName evidence="1">Uncharacterized protein</fullName>
    </submittedName>
</protein>
<reference evidence="2" key="1">
    <citation type="journal article" date="2023" name="Nat. Plants">
        <title>Single-cell RNA sequencing provides a high-resolution roadmap for understanding the multicellular compartmentation of specialized metabolism.</title>
        <authorList>
            <person name="Sun S."/>
            <person name="Shen X."/>
            <person name="Li Y."/>
            <person name="Li Y."/>
            <person name="Wang S."/>
            <person name="Li R."/>
            <person name="Zhang H."/>
            <person name="Shen G."/>
            <person name="Guo B."/>
            <person name="Wei J."/>
            <person name="Xu J."/>
            <person name="St-Pierre B."/>
            <person name="Chen S."/>
            <person name="Sun C."/>
        </authorList>
    </citation>
    <scope>NUCLEOTIDE SEQUENCE [LARGE SCALE GENOMIC DNA]</scope>
</reference>
<comment type="caution">
    <text evidence="1">The sequence shown here is derived from an EMBL/GenBank/DDBJ whole genome shotgun (WGS) entry which is preliminary data.</text>
</comment>
<gene>
    <name evidence="1" type="ORF">M9H77_33346</name>
</gene>
<name>A0ACB9ZJC8_CATRO</name>
<organism evidence="1 2">
    <name type="scientific">Catharanthus roseus</name>
    <name type="common">Madagascar periwinkle</name>
    <name type="synonym">Vinca rosea</name>
    <dbReference type="NCBI Taxonomy" id="4058"/>
    <lineage>
        <taxon>Eukaryota</taxon>
        <taxon>Viridiplantae</taxon>
        <taxon>Streptophyta</taxon>
        <taxon>Embryophyta</taxon>
        <taxon>Tracheophyta</taxon>
        <taxon>Spermatophyta</taxon>
        <taxon>Magnoliopsida</taxon>
        <taxon>eudicotyledons</taxon>
        <taxon>Gunneridae</taxon>
        <taxon>Pentapetalae</taxon>
        <taxon>asterids</taxon>
        <taxon>lamiids</taxon>
        <taxon>Gentianales</taxon>
        <taxon>Apocynaceae</taxon>
        <taxon>Rauvolfioideae</taxon>
        <taxon>Vinceae</taxon>
        <taxon>Catharanthinae</taxon>
        <taxon>Catharanthus</taxon>
    </lineage>
</organism>
<evidence type="ECO:0000313" key="1">
    <source>
        <dbReference type="EMBL" id="KAI5647341.1"/>
    </source>
</evidence>
<proteinExistence type="predicted"/>